<protein>
    <recommendedName>
        <fullName evidence="4">Glycine zipper family protein</fullName>
    </recommendedName>
</protein>
<organism evidence="2 3">
    <name type="scientific">Massilia eburnea</name>
    <dbReference type="NCBI Taxonomy" id="1776165"/>
    <lineage>
        <taxon>Bacteria</taxon>
        <taxon>Pseudomonadati</taxon>
        <taxon>Pseudomonadota</taxon>
        <taxon>Betaproteobacteria</taxon>
        <taxon>Burkholderiales</taxon>
        <taxon>Oxalobacteraceae</taxon>
        <taxon>Telluria group</taxon>
        <taxon>Massilia</taxon>
    </lineage>
</organism>
<accession>A0A6L6QQ24</accession>
<sequence>MKKLLPIAALASLLSACAGISQQAFYANPAEASPFEMCKTLSTGVPDMNFANALRMELGRRGVAESSCPQIIKTRETGVGVGVAAGVVALAIAASKSSNTSVGVGVGGTIGLGGGSASGPAAVPVAEQFAWDQYLGENGSAIWTCRSIQTGVPADPAYCNGKPMADTTWPGMSAPLH</sequence>
<dbReference type="AlphaFoldDB" id="A0A6L6QQ24"/>
<dbReference type="EMBL" id="WNKX01000025">
    <property type="protein sequence ID" value="MTW13643.1"/>
    <property type="molecule type" value="Genomic_DNA"/>
</dbReference>
<dbReference type="RefSeq" id="WP_155456560.1">
    <property type="nucleotide sequence ID" value="NZ_WNKX01000025.1"/>
</dbReference>
<name>A0A6L6QQ24_9BURK</name>
<feature type="chain" id="PRO_5027119567" description="Glycine zipper family protein" evidence="1">
    <location>
        <begin position="27"/>
        <end position="177"/>
    </location>
</feature>
<keyword evidence="1" id="KW-0732">Signal</keyword>
<evidence type="ECO:0000313" key="2">
    <source>
        <dbReference type="EMBL" id="MTW13643.1"/>
    </source>
</evidence>
<evidence type="ECO:0000256" key="1">
    <source>
        <dbReference type="SAM" id="SignalP"/>
    </source>
</evidence>
<proteinExistence type="predicted"/>
<reference evidence="2 3" key="1">
    <citation type="submission" date="2019-11" db="EMBL/GenBank/DDBJ databases">
        <title>Type strains purchased from KCTC, JCM and DSMZ.</title>
        <authorList>
            <person name="Lu H."/>
        </authorList>
    </citation>
    <scope>NUCLEOTIDE SEQUENCE [LARGE SCALE GENOMIC DNA]</scope>
    <source>
        <strain evidence="2 3">JCM 31587</strain>
    </source>
</reference>
<keyword evidence="3" id="KW-1185">Reference proteome</keyword>
<dbReference type="OrthoDB" id="8760078at2"/>
<dbReference type="Proteomes" id="UP000472320">
    <property type="component" value="Unassembled WGS sequence"/>
</dbReference>
<feature type="signal peptide" evidence="1">
    <location>
        <begin position="1"/>
        <end position="26"/>
    </location>
</feature>
<evidence type="ECO:0008006" key="4">
    <source>
        <dbReference type="Google" id="ProtNLM"/>
    </source>
</evidence>
<dbReference type="PROSITE" id="PS51257">
    <property type="entry name" value="PROKAR_LIPOPROTEIN"/>
    <property type="match status" value="1"/>
</dbReference>
<evidence type="ECO:0000313" key="3">
    <source>
        <dbReference type="Proteomes" id="UP000472320"/>
    </source>
</evidence>
<gene>
    <name evidence="2" type="ORF">GM658_23825</name>
</gene>
<comment type="caution">
    <text evidence="2">The sequence shown here is derived from an EMBL/GenBank/DDBJ whole genome shotgun (WGS) entry which is preliminary data.</text>
</comment>